<evidence type="ECO:0000313" key="7">
    <source>
        <dbReference type="EMBL" id="SLN42983.1"/>
    </source>
</evidence>
<evidence type="ECO:0000256" key="3">
    <source>
        <dbReference type="ARBA" id="ARBA00022840"/>
    </source>
</evidence>
<dbReference type="PROSITE" id="PS51219">
    <property type="entry name" value="DPCK"/>
    <property type="match status" value="1"/>
</dbReference>
<comment type="pathway">
    <text evidence="5">Cofactor biosynthesis; coenzyme A biosynthesis; CoA from (R)-pantothenate: step 5/5.</text>
</comment>
<dbReference type="PANTHER" id="PTHR10695">
    <property type="entry name" value="DEPHOSPHO-COA KINASE-RELATED"/>
    <property type="match status" value="1"/>
</dbReference>
<evidence type="ECO:0000256" key="2">
    <source>
        <dbReference type="ARBA" id="ARBA00022741"/>
    </source>
</evidence>
<dbReference type="SUPFAM" id="SSF52540">
    <property type="entry name" value="P-loop containing nucleoside triphosphate hydrolases"/>
    <property type="match status" value="1"/>
</dbReference>
<dbReference type="Pfam" id="PF01121">
    <property type="entry name" value="CoaE"/>
    <property type="match status" value="1"/>
</dbReference>
<organism evidence="7 8">
    <name type="scientific">Ruegeria meonggei</name>
    <dbReference type="NCBI Taxonomy" id="1446476"/>
    <lineage>
        <taxon>Bacteria</taxon>
        <taxon>Pseudomonadati</taxon>
        <taxon>Pseudomonadota</taxon>
        <taxon>Alphaproteobacteria</taxon>
        <taxon>Rhodobacterales</taxon>
        <taxon>Roseobacteraceae</taxon>
        <taxon>Ruegeria</taxon>
    </lineage>
</organism>
<dbReference type="RefSeq" id="WP_085822471.1">
    <property type="nucleotide sequence ID" value="NZ_FWFP01000005.1"/>
</dbReference>
<protein>
    <recommendedName>
        <fullName evidence="5 6">Dephospho-CoA kinase</fullName>
        <ecNumber evidence="5 6">2.7.1.24</ecNumber>
    </recommendedName>
    <alternativeName>
        <fullName evidence="5">Dephosphocoenzyme A kinase</fullName>
    </alternativeName>
</protein>
<proteinExistence type="inferred from homology"/>
<dbReference type="InterPro" id="IPR027417">
    <property type="entry name" value="P-loop_NTPase"/>
</dbReference>
<dbReference type="Gene3D" id="3.40.50.300">
    <property type="entry name" value="P-loop containing nucleotide triphosphate hydrolases"/>
    <property type="match status" value="1"/>
</dbReference>
<comment type="subcellular location">
    <subcellularLocation>
        <location evidence="5">Cytoplasm</location>
    </subcellularLocation>
</comment>
<dbReference type="GO" id="GO:0004140">
    <property type="term" value="F:dephospho-CoA kinase activity"/>
    <property type="evidence" value="ECO:0007669"/>
    <property type="project" value="UniProtKB-UniRule"/>
</dbReference>
<dbReference type="PANTHER" id="PTHR10695:SF46">
    <property type="entry name" value="BIFUNCTIONAL COENZYME A SYNTHASE-RELATED"/>
    <property type="match status" value="1"/>
</dbReference>
<keyword evidence="2 5" id="KW-0547">Nucleotide-binding</keyword>
<name>A0A1X6Z792_9RHOB</name>
<comment type="similarity">
    <text evidence="1 5">Belongs to the CoaE family.</text>
</comment>
<dbReference type="GO" id="GO:0015937">
    <property type="term" value="P:coenzyme A biosynthetic process"/>
    <property type="evidence" value="ECO:0007669"/>
    <property type="project" value="UniProtKB-UniRule"/>
</dbReference>
<evidence type="ECO:0000313" key="8">
    <source>
        <dbReference type="Proteomes" id="UP000193778"/>
    </source>
</evidence>
<dbReference type="UniPathway" id="UPA00241">
    <property type="reaction ID" value="UER00356"/>
</dbReference>
<evidence type="ECO:0000256" key="4">
    <source>
        <dbReference type="ARBA" id="ARBA00022993"/>
    </source>
</evidence>
<dbReference type="NCBIfam" id="TIGR00152">
    <property type="entry name" value="dephospho-CoA kinase"/>
    <property type="match status" value="1"/>
</dbReference>
<sequence>MSFALGLTGSIGMGKSTTAQMFVDEGCALWDADAAVHRLYSVGGAAVDLMRSAFPKAVQDGKVSREALKQIISTDPDALKVIEGIVHPLVAADRAAFREAAMADILVFDIPLLFETGGDATMDAVACVSVSAEEQMRRVMDRGTMTEAQFDHIRAKQMPNDEKCERSNYVIVTDTLDHARAQVQDVVRQIRAGMADA</sequence>
<feature type="binding site" evidence="5">
    <location>
        <begin position="12"/>
        <end position="17"/>
    </location>
    <ligand>
        <name>ATP</name>
        <dbReference type="ChEBI" id="CHEBI:30616"/>
    </ligand>
</feature>
<accession>A0A1X6Z792</accession>
<dbReference type="HAMAP" id="MF_00376">
    <property type="entry name" value="Dephospho_CoA_kinase"/>
    <property type="match status" value="1"/>
</dbReference>
<dbReference type="AlphaFoldDB" id="A0A1X6Z792"/>
<dbReference type="CDD" id="cd02022">
    <property type="entry name" value="DPCK"/>
    <property type="match status" value="1"/>
</dbReference>
<dbReference type="OrthoDB" id="9812943at2"/>
<dbReference type="EMBL" id="FWFP01000005">
    <property type="protein sequence ID" value="SLN42983.1"/>
    <property type="molecule type" value="Genomic_DNA"/>
</dbReference>
<dbReference type="GO" id="GO:0005524">
    <property type="term" value="F:ATP binding"/>
    <property type="evidence" value="ECO:0007669"/>
    <property type="project" value="UniProtKB-UniRule"/>
</dbReference>
<dbReference type="InterPro" id="IPR001977">
    <property type="entry name" value="Depp_CoAkinase"/>
</dbReference>
<evidence type="ECO:0000256" key="1">
    <source>
        <dbReference type="ARBA" id="ARBA00009018"/>
    </source>
</evidence>
<keyword evidence="5 7" id="KW-0808">Transferase</keyword>
<comment type="catalytic activity">
    <reaction evidence="5">
        <text>3'-dephospho-CoA + ATP = ADP + CoA + H(+)</text>
        <dbReference type="Rhea" id="RHEA:18245"/>
        <dbReference type="ChEBI" id="CHEBI:15378"/>
        <dbReference type="ChEBI" id="CHEBI:30616"/>
        <dbReference type="ChEBI" id="CHEBI:57287"/>
        <dbReference type="ChEBI" id="CHEBI:57328"/>
        <dbReference type="ChEBI" id="CHEBI:456216"/>
        <dbReference type="EC" id="2.7.1.24"/>
    </reaction>
</comment>
<dbReference type="EC" id="2.7.1.24" evidence="5 6"/>
<keyword evidence="5 7" id="KW-0418">Kinase</keyword>
<keyword evidence="3 5" id="KW-0067">ATP-binding</keyword>
<gene>
    <name evidence="5 7" type="primary">coaE</name>
    <name evidence="7" type="ORF">RUM8411_01938</name>
</gene>
<keyword evidence="5" id="KW-0963">Cytoplasm</keyword>
<keyword evidence="4 5" id="KW-0173">Coenzyme A biosynthesis</keyword>
<dbReference type="Proteomes" id="UP000193778">
    <property type="component" value="Unassembled WGS sequence"/>
</dbReference>
<comment type="function">
    <text evidence="5">Catalyzes the phosphorylation of the 3'-hydroxyl group of dephosphocoenzyme A to form coenzyme A.</text>
</comment>
<evidence type="ECO:0000256" key="6">
    <source>
        <dbReference type="NCBIfam" id="TIGR00152"/>
    </source>
</evidence>
<reference evidence="8" key="1">
    <citation type="submission" date="2017-03" db="EMBL/GenBank/DDBJ databases">
        <authorList>
            <person name="Rodrigo-Torres L."/>
            <person name="Arahal R.D."/>
            <person name="Lucena T."/>
        </authorList>
    </citation>
    <scope>NUCLEOTIDE SEQUENCE [LARGE SCALE GENOMIC DNA]</scope>
    <source>
        <strain evidence="8">CECT 8411</strain>
    </source>
</reference>
<dbReference type="GO" id="GO:0005737">
    <property type="term" value="C:cytoplasm"/>
    <property type="evidence" value="ECO:0007669"/>
    <property type="project" value="UniProtKB-SubCell"/>
</dbReference>
<evidence type="ECO:0000256" key="5">
    <source>
        <dbReference type="HAMAP-Rule" id="MF_00376"/>
    </source>
</evidence>
<keyword evidence="8" id="KW-1185">Reference proteome</keyword>